<feature type="compositionally biased region" description="Basic residues" evidence="1">
    <location>
        <begin position="98"/>
        <end position="109"/>
    </location>
</feature>
<accession>S5VNI6</accession>
<dbReference type="GO" id="GO:0006313">
    <property type="term" value="P:DNA transposition"/>
    <property type="evidence" value="ECO:0007669"/>
    <property type="project" value="InterPro"/>
</dbReference>
<evidence type="ECO:0000313" key="3">
    <source>
        <dbReference type="EMBL" id="AGS69885.1"/>
    </source>
</evidence>
<reference evidence="3 4" key="2">
    <citation type="journal article" date="2013" name="J. Biotechnol.">
        <title>Complete genome sequence of the kirromycin producer Streptomyces collinus Tu 365 consisting of a linear chromosome and two linear plasmids.</title>
        <authorList>
            <person name="Ruckert C."/>
            <person name="Szczepanowski R."/>
            <person name="Albersmeier A."/>
            <person name="Goesmann A."/>
            <person name="Iftime D."/>
            <person name="Musiol E.M."/>
            <person name="Blin K."/>
            <person name="Wohlleben W."/>
            <person name="Puhler A."/>
            <person name="Kalinowski J."/>
            <person name="Weber T."/>
        </authorList>
    </citation>
    <scope>NUCLEOTIDE SEQUENCE [LARGE SCALE GENOMIC DNA]</scope>
    <source>
        <strain evidence="4">DSM 40733 / Tue 365</strain>
    </source>
</reference>
<feature type="domain" description="Transposase IS4-like" evidence="2">
    <location>
        <begin position="29"/>
        <end position="118"/>
    </location>
</feature>
<feature type="region of interest" description="Disordered" evidence="1">
    <location>
        <begin position="95"/>
        <end position="149"/>
    </location>
</feature>
<dbReference type="eggNOG" id="COG3293">
    <property type="taxonomic scope" value="Bacteria"/>
</dbReference>
<feature type="compositionally biased region" description="Low complexity" evidence="1">
    <location>
        <begin position="125"/>
        <end position="142"/>
    </location>
</feature>
<dbReference type="AlphaFoldDB" id="S5VNI6"/>
<sequence length="261" mass="27474">MDRGQGLGQLHRLTLDELGARGELDWSRCAIDSVSVRALIAHRGQLAGPNPTDRGIKGSKIHLIVDRRGPPLAVGISAANLHDNQALIPLVRGIPPIRSRRGPQRRRPGKLNGDTGYAATCGNGSPPAASSTVSPARVSSRPNTWGATAGSWNEPCPGCPAAAASTAATSASRNTASPSLPSPRPSYAIAGLPSEMASRSQVAALINHTAAGQRTGPSLLRLLTPVDEYSAYQRPTAEASASFSRVRSRSRRFTRWARTRG</sequence>
<gene>
    <name evidence="3" type="ORF">B446_15335</name>
</gene>
<keyword evidence="4" id="KW-1185">Reference proteome</keyword>
<evidence type="ECO:0000256" key="1">
    <source>
        <dbReference type="SAM" id="MobiDB-lite"/>
    </source>
</evidence>
<organism evidence="3 4">
    <name type="scientific">Streptomyces collinus (strain DSM 40733 / Tue 365)</name>
    <dbReference type="NCBI Taxonomy" id="1214242"/>
    <lineage>
        <taxon>Bacteria</taxon>
        <taxon>Bacillati</taxon>
        <taxon>Actinomycetota</taxon>
        <taxon>Actinomycetes</taxon>
        <taxon>Kitasatosporales</taxon>
        <taxon>Streptomycetaceae</taxon>
        <taxon>Streptomyces</taxon>
    </lineage>
</organism>
<dbReference type="GO" id="GO:0004803">
    <property type="term" value="F:transposase activity"/>
    <property type="evidence" value="ECO:0007669"/>
    <property type="project" value="InterPro"/>
</dbReference>
<dbReference type="KEGG" id="sci:B446_15335"/>
<proteinExistence type="predicted"/>
<evidence type="ECO:0000259" key="2">
    <source>
        <dbReference type="Pfam" id="PF01609"/>
    </source>
</evidence>
<dbReference type="Proteomes" id="UP000015423">
    <property type="component" value="Chromosome"/>
</dbReference>
<name>S5VNI6_STRC3</name>
<reference evidence="4" key="1">
    <citation type="submission" date="2012-10" db="EMBL/GenBank/DDBJ databases">
        <title>The complete genome sequence of Streptomyces collinus Tu 365.</title>
        <authorList>
            <person name="Ruckert C."/>
            <person name="Szczepanowski R."/>
            <person name="Goesmann A."/>
            <person name="Pross E.K."/>
            <person name="Musiol E.M."/>
            <person name="Blin K."/>
            <person name="Wohlleben W."/>
            <person name="Puhler A."/>
            <person name="Weber T."/>
            <person name="Kalinowski J."/>
        </authorList>
    </citation>
    <scope>NUCLEOTIDE SEQUENCE [LARGE SCALE GENOMIC DNA]</scope>
    <source>
        <strain evidence="4">DSM 40733 / Tue 365</strain>
    </source>
</reference>
<dbReference type="GO" id="GO:0003677">
    <property type="term" value="F:DNA binding"/>
    <property type="evidence" value="ECO:0007669"/>
    <property type="project" value="InterPro"/>
</dbReference>
<dbReference type="STRING" id="1214242.B446_15335"/>
<dbReference type="Pfam" id="PF01609">
    <property type="entry name" value="DDE_Tnp_1"/>
    <property type="match status" value="1"/>
</dbReference>
<dbReference type="HOGENOM" id="CLU_1065234_0_0_11"/>
<evidence type="ECO:0000313" key="4">
    <source>
        <dbReference type="Proteomes" id="UP000015423"/>
    </source>
</evidence>
<dbReference type="EMBL" id="CP006259">
    <property type="protein sequence ID" value="AGS69885.1"/>
    <property type="molecule type" value="Genomic_DNA"/>
</dbReference>
<protein>
    <submittedName>
        <fullName evidence="3">Transposase DDE domain protein</fullName>
    </submittedName>
</protein>
<dbReference type="InterPro" id="IPR002559">
    <property type="entry name" value="Transposase_11"/>
</dbReference>